<dbReference type="InParanoid" id="A0A423XAH3"/>
<evidence type="ECO:0000256" key="1">
    <source>
        <dbReference type="SAM" id="MobiDB-lite"/>
    </source>
</evidence>
<dbReference type="AlphaFoldDB" id="A0A423XAH3"/>
<organism evidence="3 4">
    <name type="scientific">Cytospora leucostoma</name>
    <dbReference type="NCBI Taxonomy" id="1230097"/>
    <lineage>
        <taxon>Eukaryota</taxon>
        <taxon>Fungi</taxon>
        <taxon>Dikarya</taxon>
        <taxon>Ascomycota</taxon>
        <taxon>Pezizomycotina</taxon>
        <taxon>Sordariomycetes</taxon>
        <taxon>Sordariomycetidae</taxon>
        <taxon>Diaporthales</taxon>
        <taxon>Cytosporaceae</taxon>
        <taxon>Cytospora</taxon>
    </lineage>
</organism>
<dbReference type="OrthoDB" id="4093673at2759"/>
<gene>
    <name evidence="3" type="ORF">VPNG_04745</name>
</gene>
<feature type="transmembrane region" description="Helical" evidence="2">
    <location>
        <begin position="6"/>
        <end position="25"/>
    </location>
</feature>
<evidence type="ECO:0000256" key="2">
    <source>
        <dbReference type="SAM" id="Phobius"/>
    </source>
</evidence>
<keyword evidence="4" id="KW-1185">Reference proteome</keyword>
<keyword evidence="2" id="KW-0812">Transmembrane</keyword>
<dbReference type="EMBL" id="LKEB01000023">
    <property type="protein sequence ID" value="ROW12914.1"/>
    <property type="molecule type" value="Genomic_DNA"/>
</dbReference>
<dbReference type="Proteomes" id="UP000285146">
    <property type="component" value="Unassembled WGS sequence"/>
</dbReference>
<evidence type="ECO:0000313" key="4">
    <source>
        <dbReference type="Proteomes" id="UP000285146"/>
    </source>
</evidence>
<feature type="region of interest" description="Disordered" evidence="1">
    <location>
        <begin position="33"/>
        <end position="72"/>
    </location>
</feature>
<proteinExistence type="predicted"/>
<dbReference type="InterPro" id="IPR057394">
    <property type="entry name" value="PIGBOS1"/>
</dbReference>
<dbReference type="Pfam" id="PF23670">
    <property type="entry name" value="PIGBOS1"/>
    <property type="match status" value="1"/>
</dbReference>
<name>A0A423XAH3_9PEZI</name>
<keyword evidence="2" id="KW-1133">Transmembrane helix</keyword>
<feature type="compositionally biased region" description="Basic and acidic residues" evidence="1">
    <location>
        <begin position="45"/>
        <end position="63"/>
    </location>
</feature>
<reference evidence="3 4" key="1">
    <citation type="submission" date="2015-09" db="EMBL/GenBank/DDBJ databases">
        <title>Host preference determinants of Valsa canker pathogens revealed by comparative genomics.</title>
        <authorList>
            <person name="Yin Z."/>
            <person name="Huang L."/>
        </authorList>
    </citation>
    <scope>NUCLEOTIDE SEQUENCE [LARGE SCALE GENOMIC DNA]</scope>
    <source>
        <strain evidence="3 4">SXYLt</strain>
    </source>
</reference>
<protein>
    <submittedName>
        <fullName evidence="3">Uncharacterized protein</fullName>
    </submittedName>
</protein>
<accession>A0A423XAH3</accession>
<sequence length="72" mass="7769">MSARNLTALGLSVGVGVLTGVYIFGPALQEQQKSSEFWRDPGQPKPEDAVRDDKAALQDRSEPVAKQSIQGK</sequence>
<keyword evidence="2" id="KW-0472">Membrane</keyword>
<evidence type="ECO:0000313" key="3">
    <source>
        <dbReference type="EMBL" id="ROW12914.1"/>
    </source>
</evidence>
<comment type="caution">
    <text evidence="3">The sequence shown here is derived from an EMBL/GenBank/DDBJ whole genome shotgun (WGS) entry which is preliminary data.</text>
</comment>